<dbReference type="Proteomes" id="UP000466307">
    <property type="component" value="Unassembled WGS sequence"/>
</dbReference>
<dbReference type="EMBL" id="JAADZU010000050">
    <property type="protein sequence ID" value="NDK90895.1"/>
    <property type="molecule type" value="Genomic_DNA"/>
</dbReference>
<reference evidence="1 2" key="1">
    <citation type="submission" date="2020-01" db="EMBL/GenBank/DDBJ databases">
        <title>Investigation of new actinobacteria for the biodesulphurisation of diesel fuel.</title>
        <authorList>
            <person name="Athi Narayanan S.M."/>
        </authorList>
    </citation>
    <scope>NUCLEOTIDE SEQUENCE [LARGE SCALE GENOMIC DNA]</scope>
    <source>
        <strain evidence="1 2">213E</strain>
    </source>
</reference>
<keyword evidence="2" id="KW-1185">Reference proteome</keyword>
<protein>
    <submittedName>
        <fullName evidence="1">Uncharacterized protein</fullName>
    </submittedName>
</protein>
<comment type="caution">
    <text evidence="1">The sequence shown here is derived from an EMBL/GenBank/DDBJ whole genome shotgun (WGS) entry which is preliminary data.</text>
</comment>
<accession>A0A7K3LRK2</accession>
<proteinExistence type="predicted"/>
<gene>
    <name evidence="1" type="ORF">GYA93_15080</name>
</gene>
<dbReference type="RefSeq" id="WP_059039489.1">
    <property type="nucleotide sequence ID" value="NZ_JAADZU010000050.1"/>
</dbReference>
<evidence type="ECO:0000313" key="2">
    <source>
        <dbReference type="Proteomes" id="UP000466307"/>
    </source>
</evidence>
<organism evidence="1 2">
    <name type="scientific">Gordonia desulfuricans</name>
    <dbReference type="NCBI Taxonomy" id="89051"/>
    <lineage>
        <taxon>Bacteria</taxon>
        <taxon>Bacillati</taxon>
        <taxon>Actinomycetota</taxon>
        <taxon>Actinomycetes</taxon>
        <taxon>Mycobacteriales</taxon>
        <taxon>Gordoniaceae</taxon>
        <taxon>Gordonia</taxon>
    </lineage>
</organism>
<sequence length="80" mass="8491">MSAVAEVPVGFEAAITMAEAAASRNPTWWNEVRTHSDDAGAGEYCSSMLLGTLLQSAAHRLGVPAADVWAHIRRTGELPL</sequence>
<name>A0A7K3LRK2_9ACTN</name>
<evidence type="ECO:0000313" key="1">
    <source>
        <dbReference type="EMBL" id="NDK90895.1"/>
    </source>
</evidence>
<dbReference type="AlphaFoldDB" id="A0A7K3LRK2"/>